<organism evidence="2 3">
    <name type="scientific">Striga asiatica</name>
    <name type="common">Asiatic witchweed</name>
    <name type="synonym">Buchnera asiatica</name>
    <dbReference type="NCBI Taxonomy" id="4170"/>
    <lineage>
        <taxon>Eukaryota</taxon>
        <taxon>Viridiplantae</taxon>
        <taxon>Streptophyta</taxon>
        <taxon>Embryophyta</taxon>
        <taxon>Tracheophyta</taxon>
        <taxon>Spermatophyta</taxon>
        <taxon>Magnoliopsida</taxon>
        <taxon>eudicotyledons</taxon>
        <taxon>Gunneridae</taxon>
        <taxon>Pentapetalae</taxon>
        <taxon>asterids</taxon>
        <taxon>lamiids</taxon>
        <taxon>Lamiales</taxon>
        <taxon>Orobanchaceae</taxon>
        <taxon>Buchnereae</taxon>
        <taxon>Striga</taxon>
    </lineage>
</organism>
<dbReference type="AlphaFoldDB" id="A0A5A7PXF1"/>
<proteinExistence type="predicted"/>
<keyword evidence="3" id="KW-1185">Reference proteome</keyword>
<sequence>MRVFVAMVDSSQGNEKVQRYEIWTSEESNELFRLIVDAANREWRDKSENLSKVTVEKHILPPLIAKFGTEKTYAQYKSRVKWFKKQYDKYAKLMRHNKGFGSDDVSNKFTIDEHVWEDYFRVSILIPGIRVTRQSFSDYEDLRIDVGCGIATGKSSVAIGDDVEETTF</sequence>
<dbReference type="EMBL" id="BKCP01005295">
    <property type="protein sequence ID" value="GER37212.1"/>
    <property type="molecule type" value="Genomic_DNA"/>
</dbReference>
<dbReference type="Proteomes" id="UP000325081">
    <property type="component" value="Unassembled WGS sequence"/>
</dbReference>
<evidence type="ECO:0000259" key="1">
    <source>
        <dbReference type="Pfam" id="PF12776"/>
    </source>
</evidence>
<evidence type="ECO:0000313" key="3">
    <source>
        <dbReference type="Proteomes" id="UP000325081"/>
    </source>
</evidence>
<dbReference type="PANTHER" id="PTHR47864">
    <property type="entry name" value="TRANSMEMBRANE PROTEIN"/>
    <property type="match status" value="1"/>
</dbReference>
<name>A0A5A7PXF1_STRAF</name>
<comment type="caution">
    <text evidence="2">The sequence shown here is derived from an EMBL/GenBank/DDBJ whole genome shotgun (WGS) entry which is preliminary data.</text>
</comment>
<dbReference type="InterPro" id="IPR024752">
    <property type="entry name" value="Myb/SANT-like_dom"/>
</dbReference>
<feature type="domain" description="Myb/SANT-like" evidence="1">
    <location>
        <begin position="23"/>
        <end position="119"/>
    </location>
</feature>
<dbReference type="OrthoDB" id="1926988at2759"/>
<dbReference type="InterPro" id="IPR055314">
    <property type="entry name" value="At2g29880-like"/>
</dbReference>
<protein>
    <submittedName>
        <fullName evidence="2">Phosphatidylserine decarboxylase proenzyme</fullName>
    </submittedName>
</protein>
<dbReference type="PANTHER" id="PTHR47864:SF2">
    <property type="entry name" value="MYB_SANT-LIKE DNA-BINDING DOMAIN PROTEIN"/>
    <property type="match status" value="1"/>
</dbReference>
<accession>A0A5A7PXF1</accession>
<dbReference type="Pfam" id="PF12776">
    <property type="entry name" value="Myb_DNA-bind_3"/>
    <property type="match status" value="1"/>
</dbReference>
<reference evidence="3" key="1">
    <citation type="journal article" date="2019" name="Curr. Biol.">
        <title>Genome Sequence of Striga asiatica Provides Insight into the Evolution of Plant Parasitism.</title>
        <authorList>
            <person name="Yoshida S."/>
            <person name="Kim S."/>
            <person name="Wafula E.K."/>
            <person name="Tanskanen J."/>
            <person name="Kim Y.M."/>
            <person name="Honaas L."/>
            <person name="Yang Z."/>
            <person name="Spallek T."/>
            <person name="Conn C.E."/>
            <person name="Ichihashi Y."/>
            <person name="Cheong K."/>
            <person name="Cui S."/>
            <person name="Der J.P."/>
            <person name="Gundlach H."/>
            <person name="Jiao Y."/>
            <person name="Hori C."/>
            <person name="Ishida J.K."/>
            <person name="Kasahara H."/>
            <person name="Kiba T."/>
            <person name="Kim M.S."/>
            <person name="Koo N."/>
            <person name="Laohavisit A."/>
            <person name="Lee Y.H."/>
            <person name="Lumba S."/>
            <person name="McCourt P."/>
            <person name="Mortimer J.C."/>
            <person name="Mutuku J.M."/>
            <person name="Nomura T."/>
            <person name="Sasaki-Sekimoto Y."/>
            <person name="Seto Y."/>
            <person name="Wang Y."/>
            <person name="Wakatake T."/>
            <person name="Sakakibara H."/>
            <person name="Demura T."/>
            <person name="Yamaguchi S."/>
            <person name="Yoneyama K."/>
            <person name="Manabe R.I."/>
            <person name="Nelson D.C."/>
            <person name="Schulman A.H."/>
            <person name="Timko M.P."/>
            <person name="dePamphilis C.W."/>
            <person name="Choi D."/>
            <person name="Shirasu K."/>
        </authorList>
    </citation>
    <scope>NUCLEOTIDE SEQUENCE [LARGE SCALE GENOMIC DNA]</scope>
    <source>
        <strain evidence="3">cv. UVA1</strain>
    </source>
</reference>
<gene>
    <name evidence="2" type="ORF">STAS_13611</name>
</gene>
<evidence type="ECO:0000313" key="2">
    <source>
        <dbReference type="EMBL" id="GER37212.1"/>
    </source>
</evidence>